<keyword evidence="5" id="KW-1185">Reference proteome</keyword>
<evidence type="ECO:0000313" key="4">
    <source>
        <dbReference type="EMBL" id="KKB12821.1"/>
    </source>
</evidence>
<comment type="similarity">
    <text evidence="3">Belongs to the UreF family.</text>
</comment>
<dbReference type="AlphaFoldDB" id="A0A0F5FVB3"/>
<dbReference type="GO" id="GO:0005737">
    <property type="term" value="C:cytoplasm"/>
    <property type="evidence" value="ECO:0007669"/>
    <property type="project" value="UniProtKB-SubCell"/>
</dbReference>
<dbReference type="PANTHER" id="PTHR33620:SF1">
    <property type="entry name" value="UREASE ACCESSORY PROTEIN F"/>
    <property type="match status" value="1"/>
</dbReference>
<dbReference type="InterPro" id="IPR038277">
    <property type="entry name" value="UreF_sf"/>
</dbReference>
<comment type="function">
    <text evidence="3">Required for maturation of urease via the functional incorporation of the urease nickel metallocenter.</text>
</comment>
<evidence type="ECO:0000313" key="5">
    <source>
        <dbReference type="Proteomes" id="UP000033632"/>
    </source>
</evidence>
<evidence type="ECO:0000256" key="2">
    <source>
        <dbReference type="ARBA" id="ARBA00023186"/>
    </source>
</evidence>
<comment type="caution">
    <text evidence="4">The sequence shown here is derived from an EMBL/GenBank/DDBJ whole genome shotgun (WGS) entry which is preliminary data.</text>
</comment>
<evidence type="ECO:0000256" key="3">
    <source>
        <dbReference type="HAMAP-Rule" id="MF_01385"/>
    </source>
</evidence>
<sequence>MTDPAALQRLLTWLSPAFPVGGFAWSAGLETAIVEGPVRDAAATRAWIEGNLRHGSIHTDAILLAHAHRGLVEPQTLRDLADLCLALTPARERRQEVLAMGEAFVAAARAWPSPHYAALPSPCPYPVAVAAVAAAHGIEAQDTLLAFLTAAVQAQVSVAVRLVPIGQSEGLAIQAALEPVIAAEAEAAQHAALADIGGIAYASDVAQMRHETLPTRIFRS</sequence>
<dbReference type="PATRIC" id="fig|443610.3.peg.3570"/>
<dbReference type="PIRSF" id="PIRSF009467">
    <property type="entry name" value="Ureas_acces_UreF"/>
    <property type="match status" value="1"/>
</dbReference>
<dbReference type="RefSeq" id="WP_046107520.1">
    <property type="nucleotide sequence ID" value="NZ_JZEX01000057.1"/>
</dbReference>
<dbReference type="STRING" id="443610.VE25_05105"/>
<keyword evidence="2 3" id="KW-0143">Chaperone</keyword>
<dbReference type="PANTHER" id="PTHR33620">
    <property type="entry name" value="UREASE ACCESSORY PROTEIN F"/>
    <property type="match status" value="1"/>
</dbReference>
<dbReference type="Pfam" id="PF01730">
    <property type="entry name" value="UreF"/>
    <property type="match status" value="1"/>
</dbReference>
<reference evidence="4 5" key="1">
    <citation type="submission" date="2015-03" db="EMBL/GenBank/DDBJ databases">
        <authorList>
            <person name="Hassan Y.I."/>
            <person name="Lepp D."/>
            <person name="Li X.-Z."/>
            <person name="Zhou T."/>
        </authorList>
    </citation>
    <scope>NUCLEOTIDE SEQUENCE [LARGE SCALE GENOMIC DNA]</scope>
    <source>
        <strain evidence="4 5">BD-c194</strain>
    </source>
</reference>
<dbReference type="Gene3D" id="1.10.4190.10">
    <property type="entry name" value="Urease accessory protein UreF"/>
    <property type="match status" value="1"/>
</dbReference>
<evidence type="ECO:0000256" key="1">
    <source>
        <dbReference type="ARBA" id="ARBA00022988"/>
    </source>
</evidence>
<keyword evidence="1 3" id="KW-0996">Nickel insertion</keyword>
<comment type="subunit">
    <text evidence="3">UreD, UreF and UreG form a complex that acts as a GTP-hydrolysis-dependent molecular chaperone, activating the urease apoprotein by helping to assemble the nickel containing metallocenter of UreC. The UreE protein probably delivers the nickel.</text>
</comment>
<comment type="subcellular location">
    <subcellularLocation>
        <location evidence="3">Cytoplasm</location>
    </subcellularLocation>
</comment>
<dbReference type="HAMAP" id="MF_01385">
    <property type="entry name" value="UreF"/>
    <property type="match status" value="1"/>
</dbReference>
<keyword evidence="3" id="KW-0963">Cytoplasm</keyword>
<dbReference type="EMBL" id="JZEX01000057">
    <property type="protein sequence ID" value="KKB12821.1"/>
    <property type="molecule type" value="Genomic_DNA"/>
</dbReference>
<accession>A0A0F5FVB3</accession>
<proteinExistence type="inferred from homology"/>
<dbReference type="OrthoDB" id="9798772at2"/>
<protein>
    <recommendedName>
        <fullName evidence="3">Urease accessory protein UreF</fullName>
    </recommendedName>
</protein>
<organism evidence="4 5">
    <name type="scientific">Devosia geojensis</name>
    <dbReference type="NCBI Taxonomy" id="443610"/>
    <lineage>
        <taxon>Bacteria</taxon>
        <taxon>Pseudomonadati</taxon>
        <taxon>Pseudomonadota</taxon>
        <taxon>Alphaproteobacteria</taxon>
        <taxon>Hyphomicrobiales</taxon>
        <taxon>Devosiaceae</taxon>
        <taxon>Devosia</taxon>
    </lineage>
</organism>
<name>A0A0F5FVB3_9HYPH</name>
<dbReference type="InterPro" id="IPR002639">
    <property type="entry name" value="UreF"/>
</dbReference>
<gene>
    <name evidence="3" type="primary">ureF</name>
    <name evidence="4" type="ORF">VE25_05105</name>
</gene>
<dbReference type="Proteomes" id="UP000033632">
    <property type="component" value="Unassembled WGS sequence"/>
</dbReference>
<dbReference type="GO" id="GO:0016151">
    <property type="term" value="F:nickel cation binding"/>
    <property type="evidence" value="ECO:0007669"/>
    <property type="project" value="UniProtKB-UniRule"/>
</dbReference>